<feature type="binding site" evidence="5">
    <location>
        <begin position="92"/>
        <end position="94"/>
    </location>
    <ligand>
        <name>substrate</name>
    </ligand>
</feature>
<feature type="compositionally biased region" description="Low complexity" evidence="6">
    <location>
        <begin position="1"/>
        <end position="13"/>
    </location>
</feature>
<feature type="binding site" evidence="5">
    <location>
        <begin position="111"/>
        <end position="112"/>
    </location>
    <ligand>
        <name>substrate</name>
    </ligand>
</feature>
<keyword evidence="1 5" id="KW-0963">Cytoplasm</keyword>
<evidence type="ECO:0000313" key="8">
    <source>
        <dbReference type="Proteomes" id="UP000244892"/>
    </source>
</evidence>
<dbReference type="Proteomes" id="UP000244892">
    <property type="component" value="Chromosome"/>
</dbReference>
<comment type="function">
    <text evidence="5">Catalyzes the NADPH-dependent reduction of 7-cyano-7-deazaguanine (preQ0) to 7-aminomethyl-7-deazaguanine (preQ1).</text>
</comment>
<dbReference type="HAMAP" id="MF_00818">
    <property type="entry name" value="QueF_type1"/>
    <property type="match status" value="1"/>
</dbReference>
<evidence type="ECO:0000256" key="1">
    <source>
        <dbReference type="ARBA" id="ARBA00022490"/>
    </source>
</evidence>
<evidence type="ECO:0000256" key="5">
    <source>
        <dbReference type="HAMAP-Rule" id="MF_00818"/>
    </source>
</evidence>
<dbReference type="InterPro" id="IPR050084">
    <property type="entry name" value="NADPH_dep_7-cyano-7-deazaG_red"/>
</dbReference>
<evidence type="ECO:0000256" key="4">
    <source>
        <dbReference type="ARBA" id="ARBA00023002"/>
    </source>
</evidence>
<comment type="similarity">
    <text evidence="5">Belongs to the GTP cyclohydrolase I family. QueF type 1 subfamily.</text>
</comment>
<dbReference type="Pfam" id="PF14489">
    <property type="entry name" value="QueF"/>
    <property type="match status" value="1"/>
</dbReference>
<evidence type="ECO:0000256" key="6">
    <source>
        <dbReference type="SAM" id="MobiDB-lite"/>
    </source>
</evidence>
<organism evidence="7 8">
    <name type="scientific">Aquabacterium olei</name>
    <dbReference type="NCBI Taxonomy" id="1296669"/>
    <lineage>
        <taxon>Bacteria</taxon>
        <taxon>Pseudomonadati</taxon>
        <taxon>Pseudomonadota</taxon>
        <taxon>Betaproteobacteria</taxon>
        <taxon>Burkholderiales</taxon>
        <taxon>Aquabacterium</taxon>
    </lineage>
</organism>
<sequence length="175" mass="19696">MAKKASSTAAKAPARARKTAPTEADLVVGERTAPAVPPSVPSRQLDVFPNPAPQRDYVIQFQVPEFTCFCPLTKQPDFAHFTIDCIADELCVELKSLKMYMWSYRNEGAFHEKVTNDILEDIVKAIDPRYLRITAKWYVRGGIYTNVVVEHRKKGWKPAPRVELPQHNAETGLLG</sequence>
<dbReference type="RefSeq" id="WP_109036661.1">
    <property type="nucleotide sequence ID" value="NZ_CP029210.1"/>
</dbReference>
<feature type="active site" description="Proton donor" evidence="5">
    <location>
        <position position="77"/>
    </location>
</feature>
<dbReference type="GO" id="GO:0008616">
    <property type="term" value="P:tRNA queuosine(34) biosynthetic process"/>
    <property type="evidence" value="ECO:0007669"/>
    <property type="project" value="UniProtKB-UniRule"/>
</dbReference>
<keyword evidence="3 5" id="KW-0521">NADP</keyword>
<dbReference type="GO" id="GO:0033739">
    <property type="term" value="F:preQ1 synthase activity"/>
    <property type="evidence" value="ECO:0007669"/>
    <property type="project" value="UniProtKB-UniRule"/>
</dbReference>
<keyword evidence="2 5" id="KW-0671">Queuosine biosynthesis</keyword>
<protein>
    <recommendedName>
        <fullName evidence="5">NADPH-dependent 7-cyano-7-deazaguanine reductase</fullName>
        <ecNumber evidence="5">1.7.1.13</ecNumber>
    </recommendedName>
    <alternativeName>
        <fullName evidence="5">7-cyano-7-carbaguanine reductase</fullName>
    </alternativeName>
    <alternativeName>
        <fullName evidence="5">NADPH-dependent nitrile oxidoreductase</fullName>
    </alternativeName>
    <alternativeName>
        <fullName evidence="5">PreQ(0) reductase</fullName>
    </alternativeName>
</protein>
<dbReference type="NCBIfam" id="TIGR03139">
    <property type="entry name" value="QueF-II"/>
    <property type="match status" value="1"/>
</dbReference>
<gene>
    <name evidence="5" type="primary">queF</name>
    <name evidence="7" type="ORF">DEH84_09605</name>
</gene>
<keyword evidence="8" id="KW-1185">Reference proteome</keyword>
<evidence type="ECO:0000256" key="2">
    <source>
        <dbReference type="ARBA" id="ARBA00022785"/>
    </source>
</evidence>
<dbReference type="Gene3D" id="3.30.1130.10">
    <property type="match status" value="1"/>
</dbReference>
<comment type="catalytic activity">
    <reaction evidence="5">
        <text>7-aminomethyl-7-carbaguanine + 2 NADP(+) = 7-cyano-7-carbaguanine + 2 NADPH + 3 H(+)</text>
        <dbReference type="Rhea" id="RHEA:13409"/>
        <dbReference type="ChEBI" id="CHEBI:15378"/>
        <dbReference type="ChEBI" id="CHEBI:45075"/>
        <dbReference type="ChEBI" id="CHEBI:57783"/>
        <dbReference type="ChEBI" id="CHEBI:58349"/>
        <dbReference type="ChEBI" id="CHEBI:58703"/>
        <dbReference type="EC" id="1.7.1.13"/>
    </reaction>
</comment>
<feature type="region of interest" description="Disordered" evidence="6">
    <location>
        <begin position="1"/>
        <end position="42"/>
    </location>
</feature>
<dbReference type="UniPathway" id="UPA00392"/>
<evidence type="ECO:0000313" key="7">
    <source>
        <dbReference type="EMBL" id="AWI53661.1"/>
    </source>
</evidence>
<comment type="subcellular location">
    <subcellularLocation>
        <location evidence="5">Cytoplasm</location>
    </subcellularLocation>
</comment>
<feature type="active site" description="Thioimide intermediate" evidence="5">
    <location>
        <position position="70"/>
    </location>
</feature>
<proteinExistence type="inferred from homology"/>
<dbReference type="SUPFAM" id="SSF55620">
    <property type="entry name" value="Tetrahydrobiopterin biosynthesis enzymes-like"/>
    <property type="match status" value="1"/>
</dbReference>
<dbReference type="InterPro" id="IPR043133">
    <property type="entry name" value="GTP-CH-I_C/QueF"/>
</dbReference>
<dbReference type="PANTHER" id="PTHR34354">
    <property type="entry name" value="NADPH-DEPENDENT 7-CYANO-7-DEAZAGUANINE REDUCTASE"/>
    <property type="match status" value="1"/>
</dbReference>
<name>A0A2U8FRG8_9BURK</name>
<dbReference type="KEGG" id="aon:DEH84_09605"/>
<keyword evidence="4 5" id="KW-0560">Oxidoreductase</keyword>
<dbReference type="OrthoDB" id="9789995at2"/>
<dbReference type="EMBL" id="CP029210">
    <property type="protein sequence ID" value="AWI53661.1"/>
    <property type="molecule type" value="Genomic_DNA"/>
</dbReference>
<reference evidence="7 8" key="1">
    <citation type="submission" date="2018-05" db="EMBL/GenBank/DDBJ databases">
        <title>complete genome sequence of Aquabacterium olei NBRC 110486.</title>
        <authorList>
            <person name="Tang B."/>
            <person name="Chang J."/>
            <person name="Zhang L."/>
            <person name="Yang H."/>
        </authorList>
    </citation>
    <scope>NUCLEOTIDE SEQUENCE [LARGE SCALE GENOMIC DNA]</scope>
    <source>
        <strain evidence="7 8">NBRC 110486</strain>
    </source>
</reference>
<dbReference type="InterPro" id="IPR029500">
    <property type="entry name" value="QueF"/>
</dbReference>
<dbReference type="InterPro" id="IPR016856">
    <property type="entry name" value="QueF_type1"/>
</dbReference>
<comment type="pathway">
    <text evidence="5">tRNA modification; tRNA-queuosine biosynthesis.</text>
</comment>
<accession>A0A2U8FRG8</accession>
<dbReference type="GO" id="GO:0005737">
    <property type="term" value="C:cytoplasm"/>
    <property type="evidence" value="ECO:0007669"/>
    <property type="project" value="UniProtKB-SubCell"/>
</dbReference>
<dbReference type="EC" id="1.7.1.13" evidence="5"/>
<dbReference type="AlphaFoldDB" id="A0A2U8FRG8"/>
<evidence type="ECO:0000256" key="3">
    <source>
        <dbReference type="ARBA" id="ARBA00022857"/>
    </source>
</evidence>
<dbReference type="PANTHER" id="PTHR34354:SF1">
    <property type="entry name" value="NADPH-DEPENDENT 7-CYANO-7-DEAZAGUANINE REDUCTASE"/>
    <property type="match status" value="1"/>
</dbReference>